<accession>A0ABN1W1E0</accession>
<dbReference type="EMBL" id="BAAALF010000027">
    <property type="protein sequence ID" value="GAA1230883.1"/>
    <property type="molecule type" value="Genomic_DNA"/>
</dbReference>
<dbReference type="InterPro" id="IPR051397">
    <property type="entry name" value="Zn-ADH-like_protein"/>
</dbReference>
<dbReference type="SMART" id="SM00829">
    <property type="entry name" value="PKS_ER"/>
    <property type="match status" value="1"/>
</dbReference>
<evidence type="ECO:0000313" key="3">
    <source>
        <dbReference type="EMBL" id="GAA1230883.1"/>
    </source>
</evidence>
<gene>
    <name evidence="3" type="ORF">GCM10009665_21600</name>
</gene>
<organism evidence="3 4">
    <name type="scientific">Kitasatospora nipponensis</name>
    <dbReference type="NCBI Taxonomy" id="258049"/>
    <lineage>
        <taxon>Bacteria</taxon>
        <taxon>Bacillati</taxon>
        <taxon>Actinomycetota</taxon>
        <taxon>Actinomycetes</taxon>
        <taxon>Kitasatosporales</taxon>
        <taxon>Streptomycetaceae</taxon>
        <taxon>Kitasatospora</taxon>
    </lineage>
</organism>
<evidence type="ECO:0000256" key="1">
    <source>
        <dbReference type="SAM" id="MobiDB-lite"/>
    </source>
</evidence>
<feature type="domain" description="Enoyl reductase (ER)" evidence="2">
    <location>
        <begin position="31"/>
        <end position="360"/>
    </location>
</feature>
<dbReference type="InterPro" id="IPR011032">
    <property type="entry name" value="GroES-like_sf"/>
</dbReference>
<dbReference type="SUPFAM" id="SSF50129">
    <property type="entry name" value="GroES-like"/>
    <property type="match status" value="1"/>
</dbReference>
<proteinExistence type="predicted"/>
<feature type="region of interest" description="Disordered" evidence="1">
    <location>
        <begin position="1"/>
        <end position="23"/>
    </location>
</feature>
<name>A0ABN1W1E0_9ACTN</name>
<dbReference type="Gene3D" id="3.40.50.720">
    <property type="entry name" value="NAD(P)-binding Rossmann-like Domain"/>
    <property type="match status" value="1"/>
</dbReference>
<evidence type="ECO:0000313" key="4">
    <source>
        <dbReference type="Proteomes" id="UP001500037"/>
    </source>
</evidence>
<comment type="caution">
    <text evidence="3">The sequence shown here is derived from an EMBL/GenBank/DDBJ whole genome shotgun (WGS) entry which is preliminary data.</text>
</comment>
<dbReference type="InterPro" id="IPR013154">
    <property type="entry name" value="ADH-like_N"/>
</dbReference>
<protein>
    <submittedName>
        <fullName evidence="3">Zinc-binding dehydrogenase</fullName>
    </submittedName>
</protein>
<dbReference type="SUPFAM" id="SSF51735">
    <property type="entry name" value="NAD(P)-binding Rossmann-fold domains"/>
    <property type="match status" value="1"/>
</dbReference>
<dbReference type="InterPro" id="IPR020843">
    <property type="entry name" value="ER"/>
</dbReference>
<sequence>MWAMNSQQQSKSSTGTTVTGAGTTTEIVLPGLVEPDGLLVRRRPTPAPAAGQALVRVEASGVSFAEQGMRRGRYPGQPKFPFVPGYDLVGVVAAVGAGVDPALVGTRVAAMTKIGGWSTHAVLAADGLVPVPAGVGAAEAETVVVNGLTAWGMLHRRAKVRRGQTVLVHGANGGVGTVLIQLARHAGVRVIGVASPRHHDALRAAGVEPVDYADLDALVARVRELAPGGVDAVFDNIGGQTVLRSWQLLAPGGTLVSYAIASSSHDKRALLPLFFALLGRLTLWNVLPNGRRAGFYDVWHGKRVSPARFRARMRQDLSAVLGLLADGVLTAEIAASFPLTEASAAMRLAESHTVRGKVVLVP</sequence>
<dbReference type="Pfam" id="PF08240">
    <property type="entry name" value="ADH_N"/>
    <property type="match status" value="1"/>
</dbReference>
<dbReference type="PANTHER" id="PTHR43677:SF4">
    <property type="entry name" value="QUINONE OXIDOREDUCTASE-LIKE PROTEIN 2"/>
    <property type="match status" value="1"/>
</dbReference>
<evidence type="ECO:0000259" key="2">
    <source>
        <dbReference type="SMART" id="SM00829"/>
    </source>
</evidence>
<keyword evidence="4" id="KW-1185">Reference proteome</keyword>
<reference evidence="3 4" key="1">
    <citation type="journal article" date="2019" name="Int. J. Syst. Evol. Microbiol.">
        <title>The Global Catalogue of Microorganisms (GCM) 10K type strain sequencing project: providing services to taxonomists for standard genome sequencing and annotation.</title>
        <authorList>
            <consortium name="The Broad Institute Genomics Platform"/>
            <consortium name="The Broad Institute Genome Sequencing Center for Infectious Disease"/>
            <person name="Wu L."/>
            <person name="Ma J."/>
        </authorList>
    </citation>
    <scope>NUCLEOTIDE SEQUENCE [LARGE SCALE GENOMIC DNA]</scope>
    <source>
        <strain evidence="3 4">JCM 13004</strain>
    </source>
</reference>
<dbReference type="Proteomes" id="UP001500037">
    <property type="component" value="Unassembled WGS sequence"/>
</dbReference>
<dbReference type="Gene3D" id="3.90.180.10">
    <property type="entry name" value="Medium-chain alcohol dehydrogenases, catalytic domain"/>
    <property type="match status" value="1"/>
</dbReference>
<dbReference type="CDD" id="cd08273">
    <property type="entry name" value="MDR8"/>
    <property type="match status" value="1"/>
</dbReference>
<dbReference type="PANTHER" id="PTHR43677">
    <property type="entry name" value="SHORT-CHAIN DEHYDROGENASE/REDUCTASE"/>
    <property type="match status" value="1"/>
</dbReference>
<dbReference type="Pfam" id="PF13602">
    <property type="entry name" value="ADH_zinc_N_2"/>
    <property type="match status" value="1"/>
</dbReference>
<dbReference type="InterPro" id="IPR036291">
    <property type="entry name" value="NAD(P)-bd_dom_sf"/>
</dbReference>